<evidence type="ECO:0000256" key="1">
    <source>
        <dbReference type="ARBA" id="ARBA00022490"/>
    </source>
</evidence>
<evidence type="ECO:0000259" key="5">
    <source>
        <dbReference type="SMART" id="SM00731"/>
    </source>
</evidence>
<dbReference type="HAMAP" id="MF_00745">
    <property type="entry name" value="SprT_like"/>
    <property type="match status" value="1"/>
</dbReference>
<dbReference type="AlphaFoldDB" id="A0AB38BLJ4"/>
<reference evidence="6 8" key="1">
    <citation type="submission" date="2016-02" db="EMBL/GenBank/DDBJ databases">
        <authorList>
            <person name="Strepis N."/>
        </authorList>
    </citation>
    <scope>NUCLEOTIDE SEQUENCE [LARGE SCALE GENOMIC DNA]</scope>
    <source>
        <strain evidence="6">Trichococcus flocculiformis</strain>
    </source>
</reference>
<comment type="similarity">
    <text evidence="4">Belongs to the SprT family.</text>
</comment>
<dbReference type="EMBL" id="FJMZ01000055">
    <property type="protein sequence ID" value="CZR04124.1"/>
    <property type="molecule type" value="Genomic_DNA"/>
</dbReference>
<feature type="binding site" evidence="4">
    <location>
        <position position="71"/>
    </location>
    <ligand>
        <name>Zn(2+)</name>
        <dbReference type="ChEBI" id="CHEBI:29105"/>
    </ligand>
</feature>
<evidence type="ECO:0000256" key="2">
    <source>
        <dbReference type="ARBA" id="ARBA00022723"/>
    </source>
</evidence>
<sequence>MNEQELQRLVEDISQAVFDKPFRHRASFNRRLKTTGGRYHLGSHDLDFNPLVLELHGAEEMEKVVKHELCHYHLHLEGRGYLHRDADFRKLLKESGGSRFVKDLRQTGTIVPPKWLYSCSACGQLYPRKRRIDLKKYVCGKCKGKLRLKSQITTR</sequence>
<dbReference type="InterPro" id="IPR006640">
    <property type="entry name" value="SprT-like_domain"/>
</dbReference>
<dbReference type="GO" id="GO:0008270">
    <property type="term" value="F:zinc ion binding"/>
    <property type="evidence" value="ECO:0007669"/>
    <property type="project" value="UniProtKB-UniRule"/>
</dbReference>
<dbReference type="SMART" id="SM00731">
    <property type="entry name" value="SprT"/>
    <property type="match status" value="1"/>
</dbReference>
<dbReference type="InterPro" id="IPR023524">
    <property type="entry name" value="Uncharacterised_SprT-like"/>
</dbReference>
<comment type="subcellular location">
    <subcellularLocation>
        <location evidence="4">Cytoplasm</location>
    </subcellularLocation>
</comment>
<name>A0AB38BLJ4_9LACT</name>
<dbReference type="GO" id="GO:0005737">
    <property type="term" value="C:cytoplasm"/>
    <property type="evidence" value="ECO:0007669"/>
    <property type="project" value="UniProtKB-SubCell"/>
</dbReference>
<evidence type="ECO:0000313" key="9">
    <source>
        <dbReference type="Proteomes" id="UP000199686"/>
    </source>
</evidence>
<evidence type="ECO:0000256" key="4">
    <source>
        <dbReference type="HAMAP-Rule" id="MF_00745"/>
    </source>
</evidence>
<organism evidence="7 9">
    <name type="scientific">Trichococcus flocculiformis</name>
    <dbReference type="NCBI Taxonomy" id="82803"/>
    <lineage>
        <taxon>Bacteria</taxon>
        <taxon>Bacillati</taxon>
        <taxon>Bacillota</taxon>
        <taxon>Bacilli</taxon>
        <taxon>Lactobacillales</taxon>
        <taxon>Carnobacteriaceae</taxon>
        <taxon>Trichococcus</taxon>
    </lineage>
</organism>
<evidence type="ECO:0000313" key="7">
    <source>
        <dbReference type="EMBL" id="SFI19168.1"/>
    </source>
</evidence>
<dbReference type="Proteomes" id="UP000195947">
    <property type="component" value="Unassembled WGS sequence"/>
</dbReference>
<dbReference type="InterPro" id="IPR035240">
    <property type="entry name" value="SprT_Zn_ribbon"/>
</dbReference>
<dbReference type="GO" id="GO:0006950">
    <property type="term" value="P:response to stress"/>
    <property type="evidence" value="ECO:0007669"/>
    <property type="project" value="UniProtKB-ARBA"/>
</dbReference>
<dbReference type="Proteomes" id="UP000199686">
    <property type="component" value="Unassembled WGS sequence"/>
</dbReference>
<feature type="active site" evidence="4">
    <location>
        <position position="68"/>
    </location>
</feature>
<feature type="domain" description="SprT-like" evidence="5">
    <location>
        <begin position="4"/>
        <end position="149"/>
    </location>
</feature>
<evidence type="ECO:0000256" key="3">
    <source>
        <dbReference type="ARBA" id="ARBA00022833"/>
    </source>
</evidence>
<comment type="cofactor">
    <cofactor evidence="4">
        <name>Zn(2+)</name>
        <dbReference type="ChEBI" id="CHEBI:29105"/>
    </cofactor>
    <text evidence="4">Binds 1 zinc ion.</text>
</comment>
<dbReference type="NCBIfam" id="NF003339">
    <property type="entry name" value="PRK04351.1"/>
    <property type="match status" value="1"/>
</dbReference>
<keyword evidence="1 4" id="KW-0963">Cytoplasm</keyword>
<feature type="binding site" evidence="4">
    <location>
        <position position="67"/>
    </location>
    <ligand>
        <name>Zn(2+)</name>
        <dbReference type="ChEBI" id="CHEBI:29105"/>
    </ligand>
</feature>
<accession>A0AB38BLJ4</accession>
<evidence type="ECO:0000313" key="8">
    <source>
        <dbReference type="Proteomes" id="UP000195947"/>
    </source>
</evidence>
<keyword evidence="3 4" id="KW-0862">Zinc</keyword>
<proteinExistence type="inferred from homology"/>
<dbReference type="Pfam" id="PF10263">
    <property type="entry name" value="SprT-like"/>
    <property type="match status" value="1"/>
</dbReference>
<reference evidence="7 9" key="2">
    <citation type="submission" date="2016-10" db="EMBL/GenBank/DDBJ databases">
        <authorList>
            <person name="Varghese N."/>
            <person name="Submissions S."/>
        </authorList>
    </citation>
    <scope>NUCLEOTIDE SEQUENCE [LARGE SCALE GENOMIC DNA]</scope>
    <source>
        <strain evidence="7 9">DSM 2094</strain>
    </source>
</reference>
<dbReference type="RefSeq" id="WP_086990792.1">
    <property type="nucleotide sequence ID" value="NZ_FJMZ01000055.1"/>
</dbReference>
<comment type="caution">
    <text evidence="7">The sequence shown here is derived from an EMBL/GenBank/DDBJ whole genome shotgun (WGS) entry which is preliminary data.</text>
</comment>
<dbReference type="EMBL" id="FOQC01000070">
    <property type="protein sequence ID" value="SFI19168.1"/>
    <property type="molecule type" value="Genomic_DNA"/>
</dbReference>
<keyword evidence="8" id="KW-1185">Reference proteome</keyword>
<gene>
    <name evidence="7" type="ORF">SAMN04488507_10702</name>
    <name evidence="6" type="ORF">TFLO_2899</name>
</gene>
<dbReference type="Pfam" id="PF17283">
    <property type="entry name" value="Zn_ribbon_SprT"/>
    <property type="match status" value="1"/>
</dbReference>
<keyword evidence="2 4" id="KW-0479">Metal-binding</keyword>
<evidence type="ECO:0000313" key="6">
    <source>
        <dbReference type="EMBL" id="CZR04124.1"/>
    </source>
</evidence>
<protein>
    <recommendedName>
        <fullName evidence="4">Protein SprT-like</fullName>
    </recommendedName>
</protein>